<comment type="function">
    <text evidence="1">May play a role in microtubule-mediated transport or vesicle function.</text>
</comment>
<evidence type="ECO:0000256" key="5">
    <source>
        <dbReference type="ARBA" id="ARBA00022490"/>
    </source>
</evidence>
<evidence type="ECO:0000256" key="4">
    <source>
        <dbReference type="ARBA" id="ARBA00007153"/>
    </source>
</evidence>
<dbReference type="PANTHER" id="PTHR10170">
    <property type="entry name" value="HUNTINGTON DISEASE PROTEIN"/>
    <property type="match status" value="1"/>
</dbReference>
<gene>
    <name evidence="8" type="ORF">WR25_23899</name>
</gene>
<dbReference type="InterPro" id="IPR016024">
    <property type="entry name" value="ARM-type_fold"/>
</dbReference>
<keyword evidence="9" id="KW-1185">Reference proteome</keyword>
<evidence type="ECO:0000256" key="3">
    <source>
        <dbReference type="ARBA" id="ARBA00004496"/>
    </source>
</evidence>
<dbReference type="InterPro" id="IPR048411">
    <property type="entry name" value="Htt_N_HEAT_rpt-1"/>
</dbReference>
<dbReference type="GO" id="GO:0005634">
    <property type="term" value="C:nucleus"/>
    <property type="evidence" value="ECO:0007669"/>
    <property type="project" value="UniProtKB-SubCell"/>
</dbReference>
<dbReference type="GO" id="GO:0005737">
    <property type="term" value="C:cytoplasm"/>
    <property type="evidence" value="ECO:0007669"/>
    <property type="project" value="UniProtKB-SubCell"/>
</dbReference>
<feature type="region of interest" description="Disordered" evidence="7">
    <location>
        <begin position="1469"/>
        <end position="1499"/>
    </location>
</feature>
<evidence type="ECO:0000313" key="8">
    <source>
        <dbReference type="EMBL" id="PAV86250.1"/>
    </source>
</evidence>
<reference evidence="8 9" key="1">
    <citation type="journal article" date="2017" name="Curr. Biol.">
        <title>Genome architecture and evolution of a unichromosomal asexual nematode.</title>
        <authorList>
            <person name="Fradin H."/>
            <person name="Zegar C."/>
            <person name="Gutwein M."/>
            <person name="Lucas J."/>
            <person name="Kovtun M."/>
            <person name="Corcoran D."/>
            <person name="Baugh L.R."/>
            <person name="Kiontke K."/>
            <person name="Gunsalus K."/>
            <person name="Fitch D.H."/>
            <person name="Piano F."/>
        </authorList>
    </citation>
    <scope>NUCLEOTIDE SEQUENCE [LARGE SCALE GENOMIC DNA]</scope>
    <source>
        <strain evidence="8">PF1309</strain>
    </source>
</reference>
<keyword evidence="5" id="KW-0963">Cytoplasm</keyword>
<evidence type="ECO:0000256" key="7">
    <source>
        <dbReference type="SAM" id="MobiDB-lite"/>
    </source>
</evidence>
<accession>A0A2A2LJD6</accession>
<dbReference type="InterPro" id="IPR048413">
    <property type="entry name" value="Htt_C-HEAT_rpt"/>
</dbReference>
<sequence length="2413" mass="273318">MSNKTDRLLRSVTQLDAAIKANELVPLNSRKSISFDKERSCCVEIRDFIVANDYLVLSREDKRYGDALGKAVEALFNLFNHTEQSIRSLAEESIDTIFKSLLLGQHYSRALVMLITEIHKNTKARSIAAAFVRLSQIIRLARSNRIISYGAHIMFAMASMLKRPEETVQQAIISHSPAIFDAIGPRMRDQQSDKAYELYRVAADSLDLAGSSNRAACVVIGQLASYYPSLLIKALARCVMNIRSADENEGKNRLVGSLNTLKLLWPLSVKSPDSISEENIKYMINGTVGCLFSSHSEIIVSAMELLQIIFSNPLPWFLTYIPTDFVARSQLDRKLTLAETLSQSGSVRGPGSVAMSLFSTPAGSVANLNVSDDRMADFVDDLQNDPTETEQENADSATDSTDTEMGDESESQEIIDPLLHADIYEEVTKAIMSQREKEMDESADLTLNETDQSAYMSPEQNSPDDMENEGIKQPLPDDITDPDPNLYVYCAAFVGRRFLLAGLKGLKNDRKVRISHKILALNCLTLISENADLSDVSVIMNDCRQSLLDVCRFAMHDDDQLCAAAVAFSFSLDKRKSGICVEVISYHRIASSFQPIRKRALLQAAIGSLTTVDQMDLLPLVLQLACNEATSSFFLLKISCAELLSSIEWWRMRSKHRRNFESSAILAYNKLLFDSDPKVSKAAISGLKNFILNMCEADSLLQDSKNLAQDLINPPLPLVLNLHPAYRFQTEKPKAYIEGRLCQFVSGLLEFTSKDELHRLPALIEIFSELLQIFPPAAYPQVWLAVDRTSILTCGLFVEMIEAADCAVFTAKQLTTAMRVCATLFAGYCESNLVRSANELKQPDRSSLNYLPDSSSMDRLLLLPLRTLNLYYSLIAEHYSSISQSSSSILSRPNLSANPKKASPSRIADLSRLLGTSIHSYKQSSFLESSVLRQLCPYIQGAHKNFMQSLTKENSDKFLSLLETALECLGIYLEMMTYQQAKPILEEILLYVKVVYDFCPTSTTKFLHQLFKLVFGKSAASINLDILKMNNSEIVPKGTTILEQIMIDYDTSCENMKNQKFTDKLIMRKLGWLRLDVLCKVHCPTAPEITSALSHFEDFVTNLIQYYINYPILECRKAILITMCELMRDGIVYTMADPKKTLFEAVLLQLRDMQKGNRELFEQIAQFLIVLCKTGVVKLEAITKLFVELVEKADEKSAIYVLSAVEIVLLEVLIVQRSESPLLYDAVLAKSPDLFQYQPAKMLDIWLLFLHSASDEKKAIYSIDFMSVFAPIWKQFAKSLESVTVQQAVLSLSAMSPSIYRPLDSIAQYLKDCEGMNSPSHVKLRQMVPVLFCLFNNVDEQMLVMRMESHVVEPEVWFANIFEGLCLQSLDDSNNPKLINHEGNLLLLLKMIISILKRDNYPRIAKILRSSSLSKPCDISNNVKLASLFFTIQELCGMKKKEQKEAVMMANQSRLMRCLFDLTTNKSNRSNRFTDRRENSNESTHQQIDETNSPLPNPSLDASTSNFYASILSSSSICSDFSLYKEIFSLELNDIQYVIESIPQRNSRLSCCTLIDAMLIHLDSINLSTTNYREGLEKTQNIVDFILDRYPIEVNTSDKNLQTKLFLFKHISLLTKRHNVTVKKFTIPELDRMSNYVSTCIARNFICSPTIEGLIFVLQHESAQQMFTKQPLTCAESLHRLLTELLSLLDKDQAQQTESPGKWLEFINPQKLNMKFGDLTAEGMIRGMAETAQGLVKAHFDRKSRKEKDQLIDVLLKTLLRLPLLHPLAIISMTAVKMNWSPRVELTASGHLHIPLVNIHLLSNIDILNDFAARVVWLGWISRTQFEEIWMSLFGVLSSTPTGNEITNDNSANLSERILCSSRAVDALTSILIHSLLIPEPGNTIGRFYIKHRETSDLFYQSRSYQRLKKLKWKLQTKSDPMLVYGENIEHLGYDGSIYDMNQLSAISLWTLIRETTPESSARKDQSNLARLPISISEHLLKSTCELDTASSVRALFDNYSHWFSRGLDYLPLPLLSATIRSMTYLSDLFDERASFEFCYSEMKNVIRGGYLNDHPDVGFVLYSLFKSMTILGLESIDPGMTDANKAKQILQWVELGLTFECTFVREATMHGFIYLLQSSSLEVIKPVVQYVAGFVLQEIGKQLNVSDPILVNDVPMSYEYTKLLWSIAFRIMEEPLQTNFKNSINQKICEAYQILHLPPWLLDLITSGVEHLIFYSASFINQFLTSIQTSLREYTTASVNFVYSLRIFISCVFREDPDIQKQHIFKYDRVLEEVYGVFHRCESHDAELLSEVLPSVLLRLYGTEHAFTLIAQLGEPTKNGILPLNSEFALKMIYNFCDVLRESQKLSTLSDLDALVKNRIKNYPKQNQKVQHFIVCVFLAIGKPELSSRFHYYLNQAPNSDLINEAYSKLRI</sequence>
<name>A0A2A2LJD6_9BILA</name>
<comment type="caution">
    <text evidence="8">The sequence shown here is derived from an EMBL/GenBank/DDBJ whole genome shotgun (WGS) entry which is preliminary data.</text>
</comment>
<comment type="similarity">
    <text evidence="4">Belongs to the huntingtin family.</text>
</comment>
<dbReference type="Proteomes" id="UP000218231">
    <property type="component" value="Unassembled WGS sequence"/>
</dbReference>
<organism evidence="8 9">
    <name type="scientific">Diploscapter pachys</name>
    <dbReference type="NCBI Taxonomy" id="2018661"/>
    <lineage>
        <taxon>Eukaryota</taxon>
        <taxon>Metazoa</taxon>
        <taxon>Ecdysozoa</taxon>
        <taxon>Nematoda</taxon>
        <taxon>Chromadorea</taxon>
        <taxon>Rhabditida</taxon>
        <taxon>Rhabditina</taxon>
        <taxon>Rhabditomorpha</taxon>
        <taxon>Rhabditoidea</taxon>
        <taxon>Rhabditidae</taxon>
        <taxon>Diploscapter</taxon>
    </lineage>
</organism>
<dbReference type="STRING" id="2018661.A0A2A2LJD6"/>
<dbReference type="InterPro" id="IPR028426">
    <property type="entry name" value="Huntingtin_fam"/>
</dbReference>
<dbReference type="Gene3D" id="1.25.10.10">
    <property type="entry name" value="Leucine-rich Repeat Variant"/>
    <property type="match status" value="1"/>
</dbReference>
<evidence type="ECO:0008006" key="10">
    <source>
        <dbReference type="Google" id="ProtNLM"/>
    </source>
</evidence>
<dbReference type="EMBL" id="LIAE01006691">
    <property type="protein sequence ID" value="PAV86250.1"/>
    <property type="molecule type" value="Genomic_DNA"/>
</dbReference>
<comment type="subcellular location">
    <subcellularLocation>
        <location evidence="3">Cytoplasm</location>
    </subcellularLocation>
    <subcellularLocation>
        <location evidence="2">Nucleus</location>
    </subcellularLocation>
</comment>
<dbReference type="InterPro" id="IPR024613">
    <property type="entry name" value="Huntingtin_N_HEAT_rpt-2"/>
</dbReference>
<dbReference type="PANTHER" id="PTHR10170:SF10">
    <property type="entry name" value="HUNTINGTIN"/>
    <property type="match status" value="1"/>
</dbReference>
<evidence type="ECO:0000256" key="2">
    <source>
        <dbReference type="ARBA" id="ARBA00004123"/>
    </source>
</evidence>
<feature type="region of interest" description="Disordered" evidence="7">
    <location>
        <begin position="384"/>
        <end position="411"/>
    </location>
</feature>
<feature type="compositionally biased region" description="Polar residues" evidence="7">
    <location>
        <begin position="445"/>
        <end position="461"/>
    </location>
</feature>
<keyword evidence="6" id="KW-0539">Nucleus</keyword>
<proteinExistence type="inferred from homology"/>
<dbReference type="Pfam" id="PF12372">
    <property type="entry name" value="Htt_N-HEAT"/>
    <property type="match status" value="1"/>
</dbReference>
<evidence type="ECO:0000256" key="1">
    <source>
        <dbReference type="ARBA" id="ARBA00002907"/>
    </source>
</evidence>
<dbReference type="SUPFAM" id="SSF48371">
    <property type="entry name" value="ARM repeat"/>
    <property type="match status" value="1"/>
</dbReference>
<evidence type="ECO:0000256" key="6">
    <source>
        <dbReference type="ARBA" id="ARBA00023242"/>
    </source>
</evidence>
<feature type="compositionally biased region" description="Acidic residues" evidence="7">
    <location>
        <begin position="401"/>
        <end position="411"/>
    </location>
</feature>
<evidence type="ECO:0000313" key="9">
    <source>
        <dbReference type="Proteomes" id="UP000218231"/>
    </source>
</evidence>
<dbReference type="InterPro" id="IPR011989">
    <property type="entry name" value="ARM-like"/>
</dbReference>
<feature type="compositionally biased region" description="Acidic residues" evidence="7">
    <location>
        <begin position="384"/>
        <end position="393"/>
    </location>
</feature>
<dbReference type="Pfam" id="PF20927">
    <property type="entry name" value="Htt_C-HEAT"/>
    <property type="match status" value="1"/>
</dbReference>
<protein>
    <recommendedName>
        <fullName evidence="10">Huntingtin</fullName>
    </recommendedName>
</protein>
<dbReference type="Pfam" id="PF20926">
    <property type="entry name" value="Htt_N-HEAT_1"/>
    <property type="match status" value="1"/>
</dbReference>
<dbReference type="OrthoDB" id="44867at2759"/>
<feature type="compositionally biased region" description="Polar residues" evidence="7">
    <location>
        <begin position="1481"/>
        <end position="1499"/>
    </location>
</feature>
<feature type="region of interest" description="Disordered" evidence="7">
    <location>
        <begin position="437"/>
        <end position="470"/>
    </location>
</feature>